<keyword evidence="2" id="KW-1185">Reference proteome</keyword>
<proteinExistence type="predicted"/>
<dbReference type="AlphaFoldDB" id="A0A1Y2D8I4"/>
<evidence type="ECO:0000313" key="2">
    <source>
        <dbReference type="Proteomes" id="UP000193920"/>
    </source>
</evidence>
<comment type="caution">
    <text evidence="1">The sequence shown here is derived from an EMBL/GenBank/DDBJ whole genome shotgun (WGS) entry which is preliminary data.</text>
</comment>
<protein>
    <submittedName>
        <fullName evidence="1">Uncharacterized protein</fullName>
    </submittedName>
</protein>
<sequence>MDKNNFGYKIIIKDGYVTVRKDAYFQEEDIINNNESLDNIPFWDDNEIENNNKEQNYDNNEDSNRNNLKFIDENINDVNNMEEFNNDTNSTGYDFKFIEIKRKDYKINKNDMEIEEFNVNKKNNNEIDKSNDHMEFLNLFYAFIFNC</sequence>
<gene>
    <name evidence="1" type="ORF">LY90DRAFT_507049</name>
</gene>
<evidence type="ECO:0000313" key="1">
    <source>
        <dbReference type="EMBL" id="ORY55573.1"/>
    </source>
</evidence>
<name>A0A1Y2D8I4_9FUNG</name>
<reference evidence="1 2" key="1">
    <citation type="submission" date="2016-08" db="EMBL/GenBank/DDBJ databases">
        <title>A Parts List for Fungal Cellulosomes Revealed by Comparative Genomics.</title>
        <authorList>
            <consortium name="DOE Joint Genome Institute"/>
            <person name="Haitjema C.H."/>
            <person name="Gilmore S.P."/>
            <person name="Henske J.K."/>
            <person name="Solomon K.V."/>
            <person name="De Groot R."/>
            <person name="Kuo A."/>
            <person name="Mondo S.J."/>
            <person name="Salamov A.A."/>
            <person name="Labutti K."/>
            <person name="Zhao Z."/>
            <person name="Chiniquy J."/>
            <person name="Barry K."/>
            <person name="Brewer H.M."/>
            <person name="Purvine S.O."/>
            <person name="Wright A.T."/>
            <person name="Boxma B."/>
            <person name="Van Alen T."/>
            <person name="Hackstein J.H."/>
            <person name="Baker S.E."/>
            <person name="Grigoriev I.V."/>
            <person name="O'Malley M.A."/>
        </authorList>
    </citation>
    <scope>NUCLEOTIDE SEQUENCE [LARGE SCALE GENOMIC DNA]</scope>
    <source>
        <strain evidence="1 2">G1</strain>
    </source>
</reference>
<dbReference type="EMBL" id="MCOG01000077">
    <property type="protein sequence ID" value="ORY55573.1"/>
    <property type="molecule type" value="Genomic_DNA"/>
</dbReference>
<accession>A0A1Y2D8I4</accession>
<dbReference type="Proteomes" id="UP000193920">
    <property type="component" value="Unassembled WGS sequence"/>
</dbReference>
<organism evidence="1 2">
    <name type="scientific">Neocallimastix californiae</name>
    <dbReference type="NCBI Taxonomy" id="1754190"/>
    <lineage>
        <taxon>Eukaryota</taxon>
        <taxon>Fungi</taxon>
        <taxon>Fungi incertae sedis</taxon>
        <taxon>Chytridiomycota</taxon>
        <taxon>Chytridiomycota incertae sedis</taxon>
        <taxon>Neocallimastigomycetes</taxon>
        <taxon>Neocallimastigales</taxon>
        <taxon>Neocallimastigaceae</taxon>
        <taxon>Neocallimastix</taxon>
    </lineage>
</organism>